<name>C5MD13_CANTT</name>
<dbReference type="AlphaFoldDB" id="C5MD13"/>
<sequence length="376" mass="42250">MSDITRPVLFQPLKINDSIELPNRIGVSPMCMYAASTSTNEISSFHLIHYGSFAIRGPGIIFIESTSVSKNSGLSNYDLGLWNDYQAKNLKKIVDFIHEQKNSIYCCIQLNHGGRKIGEGKGFGIIENNFKDYCVGPSNIPFSENHNIPRELNINEIKQIIKDFGDSAERAIKICKFDSIEIHAGNGCLIHQFLSKLTNHRNDEYGGEFDNRIRLLLEIIDEIKQRIDDKVPIFIKLAMCDNSQDDDHHEECWTPKEAVKLADRLIDHGVSMIDVTSGGIVNHGKSRYLLNEDKSLPAQVPLARELKKHIGDRCLIACSGGLDRDLDLLNDLVNNGEFDLALFGKGFLRDTGLTWTIADKLGVKVSKTSQYECAFY</sequence>
<dbReference type="InterPro" id="IPR001155">
    <property type="entry name" value="OxRdtase_FMN_N"/>
</dbReference>
<dbReference type="GO" id="GO:0003959">
    <property type="term" value="F:NADPH dehydrogenase activity"/>
    <property type="evidence" value="ECO:0007669"/>
    <property type="project" value="InterPro"/>
</dbReference>
<dbReference type="Pfam" id="PF00724">
    <property type="entry name" value="Oxidored_FMN"/>
    <property type="match status" value="1"/>
</dbReference>
<dbReference type="OrthoDB" id="72788at2759"/>
<dbReference type="RefSeq" id="XP_002549817.1">
    <property type="nucleotide sequence ID" value="XM_002549771.1"/>
</dbReference>
<gene>
    <name evidence="7" type="ORF">CTRG_04114</name>
</gene>
<dbReference type="SUPFAM" id="SSF51395">
    <property type="entry name" value="FMN-linked oxidoreductases"/>
    <property type="match status" value="1"/>
</dbReference>
<evidence type="ECO:0000256" key="2">
    <source>
        <dbReference type="ARBA" id="ARBA00022630"/>
    </source>
</evidence>
<evidence type="ECO:0000256" key="1">
    <source>
        <dbReference type="ARBA" id="ARBA00001917"/>
    </source>
</evidence>
<organism evidence="7 8">
    <name type="scientific">Candida tropicalis (strain ATCC MYA-3404 / T1)</name>
    <name type="common">Yeast</name>
    <dbReference type="NCBI Taxonomy" id="294747"/>
    <lineage>
        <taxon>Eukaryota</taxon>
        <taxon>Fungi</taxon>
        <taxon>Dikarya</taxon>
        <taxon>Ascomycota</taxon>
        <taxon>Saccharomycotina</taxon>
        <taxon>Pichiomycetes</taxon>
        <taxon>Debaryomycetaceae</taxon>
        <taxon>Candida/Lodderomyces clade</taxon>
        <taxon>Candida</taxon>
    </lineage>
</organism>
<evidence type="ECO:0000313" key="8">
    <source>
        <dbReference type="Proteomes" id="UP000002037"/>
    </source>
</evidence>
<dbReference type="GeneID" id="8297092"/>
<reference evidence="7 8" key="1">
    <citation type="journal article" date="2009" name="Nature">
        <title>Evolution of pathogenicity and sexual reproduction in eight Candida genomes.</title>
        <authorList>
            <person name="Butler G."/>
            <person name="Rasmussen M.D."/>
            <person name="Lin M.F."/>
            <person name="Santos M.A."/>
            <person name="Sakthikumar S."/>
            <person name="Munro C.A."/>
            <person name="Rheinbay E."/>
            <person name="Grabherr M."/>
            <person name="Forche A."/>
            <person name="Reedy J.L."/>
            <person name="Agrafioti I."/>
            <person name="Arnaud M.B."/>
            <person name="Bates S."/>
            <person name="Brown A.J."/>
            <person name="Brunke S."/>
            <person name="Costanzo M.C."/>
            <person name="Fitzpatrick D.A."/>
            <person name="de Groot P.W."/>
            <person name="Harris D."/>
            <person name="Hoyer L.L."/>
            <person name="Hube B."/>
            <person name="Klis F.M."/>
            <person name="Kodira C."/>
            <person name="Lennard N."/>
            <person name="Logue M.E."/>
            <person name="Martin R."/>
            <person name="Neiman A.M."/>
            <person name="Nikolaou E."/>
            <person name="Quail M.A."/>
            <person name="Quinn J."/>
            <person name="Santos M.C."/>
            <person name="Schmitzberger F.F."/>
            <person name="Sherlock G."/>
            <person name="Shah P."/>
            <person name="Silverstein K.A."/>
            <person name="Skrzypek M.S."/>
            <person name="Soll D."/>
            <person name="Staggs R."/>
            <person name="Stansfield I."/>
            <person name="Stumpf M.P."/>
            <person name="Sudbery P.E."/>
            <person name="Srikantha T."/>
            <person name="Zeng Q."/>
            <person name="Berman J."/>
            <person name="Berriman M."/>
            <person name="Heitman J."/>
            <person name="Gow N.A."/>
            <person name="Lorenz M.C."/>
            <person name="Birren B.W."/>
            <person name="Kellis M."/>
            <person name="Cuomo C.A."/>
        </authorList>
    </citation>
    <scope>NUCLEOTIDE SEQUENCE [LARGE SCALE GENOMIC DNA]</scope>
    <source>
        <strain evidence="8">ATCC MYA-3404 / T1</strain>
    </source>
</reference>
<dbReference type="GO" id="GO:0010181">
    <property type="term" value="F:FMN binding"/>
    <property type="evidence" value="ECO:0007669"/>
    <property type="project" value="InterPro"/>
</dbReference>
<dbReference type="PANTHER" id="PTHR43303">
    <property type="entry name" value="NADPH DEHYDROGENASE C23G7.10C-RELATED"/>
    <property type="match status" value="1"/>
</dbReference>
<keyword evidence="5" id="KW-0560">Oxidoreductase</keyword>
<dbReference type="VEuPathDB" id="FungiDB:CTRG_04114"/>
<dbReference type="InterPro" id="IPR044152">
    <property type="entry name" value="YqjM-like"/>
</dbReference>
<dbReference type="GO" id="GO:0050661">
    <property type="term" value="F:NADP binding"/>
    <property type="evidence" value="ECO:0007669"/>
    <property type="project" value="InterPro"/>
</dbReference>
<accession>C5MD13</accession>
<dbReference type="EMBL" id="GG692399">
    <property type="protein sequence ID" value="EER32443.1"/>
    <property type="molecule type" value="Genomic_DNA"/>
</dbReference>
<evidence type="ECO:0000256" key="4">
    <source>
        <dbReference type="ARBA" id="ARBA00022857"/>
    </source>
</evidence>
<keyword evidence="8" id="KW-1185">Reference proteome</keyword>
<evidence type="ECO:0000256" key="5">
    <source>
        <dbReference type="ARBA" id="ARBA00023002"/>
    </source>
</evidence>
<proteinExistence type="predicted"/>
<feature type="domain" description="NADH:flavin oxidoreductase/NADH oxidase N-terminal" evidence="6">
    <location>
        <begin position="9"/>
        <end position="360"/>
    </location>
</feature>
<protein>
    <recommendedName>
        <fullName evidence="6">NADH:flavin oxidoreductase/NADH oxidase N-terminal domain-containing protein</fullName>
    </recommendedName>
</protein>
<evidence type="ECO:0000256" key="3">
    <source>
        <dbReference type="ARBA" id="ARBA00022643"/>
    </source>
</evidence>
<dbReference type="HOGENOM" id="CLU_012153_2_1_1"/>
<dbReference type="Gene3D" id="3.20.20.70">
    <property type="entry name" value="Aldolase class I"/>
    <property type="match status" value="1"/>
</dbReference>
<dbReference type="PANTHER" id="PTHR43303:SF4">
    <property type="entry name" value="NADPH DEHYDROGENASE C23G7.10C-RELATED"/>
    <property type="match status" value="1"/>
</dbReference>
<keyword evidence="4" id="KW-0521">NADP</keyword>
<dbReference type="eggNOG" id="KOG0134">
    <property type="taxonomic scope" value="Eukaryota"/>
</dbReference>
<keyword evidence="2" id="KW-0285">Flavoprotein</keyword>
<comment type="cofactor">
    <cofactor evidence="1">
        <name>FMN</name>
        <dbReference type="ChEBI" id="CHEBI:58210"/>
    </cofactor>
</comment>
<keyword evidence="3" id="KW-0288">FMN</keyword>
<dbReference type="Proteomes" id="UP000002037">
    <property type="component" value="Unassembled WGS sequence"/>
</dbReference>
<dbReference type="InterPro" id="IPR013785">
    <property type="entry name" value="Aldolase_TIM"/>
</dbReference>
<evidence type="ECO:0000313" key="7">
    <source>
        <dbReference type="EMBL" id="EER32443.1"/>
    </source>
</evidence>
<dbReference type="KEGG" id="ctp:CTRG_04114"/>
<evidence type="ECO:0000259" key="6">
    <source>
        <dbReference type="Pfam" id="PF00724"/>
    </source>
</evidence>